<name>A0A3N7F554_POPTR</name>
<dbReference type="InterPro" id="IPR032675">
    <property type="entry name" value="LRR_dom_sf"/>
</dbReference>
<dbReference type="InterPro" id="IPR058192">
    <property type="entry name" value="WHD_ROQ1-like"/>
</dbReference>
<dbReference type="SUPFAM" id="SSF52540">
    <property type="entry name" value="P-loop containing nucleoside triphosphate hydrolases"/>
    <property type="match status" value="1"/>
</dbReference>
<dbReference type="PRINTS" id="PR00364">
    <property type="entry name" value="DISEASERSIST"/>
</dbReference>
<dbReference type="EMBL" id="CM009295">
    <property type="protein sequence ID" value="RQO92266.1"/>
    <property type="molecule type" value="Genomic_DNA"/>
</dbReference>
<gene>
    <name evidence="4" type="ORF">POPTR_006G269900</name>
</gene>
<dbReference type="Gene3D" id="1.10.8.430">
    <property type="entry name" value="Helical domain of apoptotic protease-activating factors"/>
    <property type="match status" value="1"/>
</dbReference>
<reference evidence="4 5" key="1">
    <citation type="journal article" date="2006" name="Science">
        <title>The genome of black cottonwood, Populus trichocarpa (Torr. &amp; Gray).</title>
        <authorList>
            <person name="Tuskan G.A."/>
            <person name="Difazio S."/>
            <person name="Jansson S."/>
            <person name="Bohlmann J."/>
            <person name="Grigoriev I."/>
            <person name="Hellsten U."/>
            <person name="Putnam N."/>
            <person name="Ralph S."/>
            <person name="Rombauts S."/>
            <person name="Salamov A."/>
            <person name="Schein J."/>
            <person name="Sterck L."/>
            <person name="Aerts A."/>
            <person name="Bhalerao R.R."/>
            <person name="Bhalerao R.P."/>
            <person name="Blaudez D."/>
            <person name="Boerjan W."/>
            <person name="Brun A."/>
            <person name="Brunner A."/>
            <person name="Busov V."/>
            <person name="Campbell M."/>
            <person name="Carlson J."/>
            <person name="Chalot M."/>
            <person name="Chapman J."/>
            <person name="Chen G.L."/>
            <person name="Cooper D."/>
            <person name="Coutinho P.M."/>
            <person name="Couturier J."/>
            <person name="Covert S."/>
            <person name="Cronk Q."/>
            <person name="Cunningham R."/>
            <person name="Davis J."/>
            <person name="Degroeve S."/>
            <person name="Dejardin A."/>
            <person name="Depamphilis C."/>
            <person name="Detter J."/>
            <person name="Dirks B."/>
            <person name="Dubchak I."/>
            <person name="Duplessis S."/>
            <person name="Ehlting J."/>
            <person name="Ellis B."/>
            <person name="Gendler K."/>
            <person name="Goodstein D."/>
            <person name="Gribskov M."/>
            <person name="Grimwood J."/>
            <person name="Groover A."/>
            <person name="Gunter L."/>
            <person name="Hamberger B."/>
            <person name="Heinze B."/>
            <person name="Helariutta Y."/>
            <person name="Henrissat B."/>
            <person name="Holligan D."/>
            <person name="Holt R."/>
            <person name="Huang W."/>
            <person name="Islam-Faridi N."/>
            <person name="Jones S."/>
            <person name="Jones-Rhoades M."/>
            <person name="Jorgensen R."/>
            <person name="Joshi C."/>
            <person name="Kangasjarvi J."/>
            <person name="Karlsson J."/>
            <person name="Kelleher C."/>
            <person name="Kirkpatrick R."/>
            <person name="Kirst M."/>
            <person name="Kohler A."/>
            <person name="Kalluri U."/>
            <person name="Larimer F."/>
            <person name="Leebens-Mack J."/>
            <person name="Leple J.C."/>
            <person name="Locascio P."/>
            <person name="Lou Y."/>
            <person name="Lucas S."/>
            <person name="Martin F."/>
            <person name="Montanini B."/>
            <person name="Napoli C."/>
            <person name="Nelson D.R."/>
            <person name="Nelson C."/>
            <person name="Nieminen K."/>
            <person name="Nilsson O."/>
            <person name="Pereda V."/>
            <person name="Peter G."/>
            <person name="Philippe R."/>
            <person name="Pilate G."/>
            <person name="Poliakov A."/>
            <person name="Razumovskaya J."/>
            <person name="Richardson P."/>
            <person name="Rinaldi C."/>
            <person name="Ritland K."/>
            <person name="Rouze P."/>
            <person name="Ryaboy D."/>
            <person name="Schmutz J."/>
            <person name="Schrader J."/>
            <person name="Segerman B."/>
            <person name="Shin H."/>
            <person name="Siddiqui A."/>
            <person name="Sterky F."/>
            <person name="Terry A."/>
            <person name="Tsai C.J."/>
            <person name="Uberbacher E."/>
            <person name="Unneberg P."/>
            <person name="Vahala J."/>
            <person name="Wall K."/>
            <person name="Wessler S."/>
            <person name="Yang G."/>
            <person name="Yin T."/>
            <person name="Douglas C."/>
            <person name="Marra M."/>
            <person name="Sandberg G."/>
            <person name="Van de Peer Y."/>
            <person name="Rokhsar D."/>
        </authorList>
    </citation>
    <scope>NUCLEOTIDE SEQUENCE [LARGE SCALE GENOMIC DNA]</scope>
    <source>
        <strain evidence="5">cv. Nisqually</strain>
    </source>
</reference>
<dbReference type="STRING" id="3694.A0A3N7F554"/>
<dbReference type="GO" id="GO:0043531">
    <property type="term" value="F:ADP binding"/>
    <property type="evidence" value="ECO:0007669"/>
    <property type="project" value="InterPro"/>
</dbReference>
<evidence type="ECO:0000256" key="2">
    <source>
        <dbReference type="SAM" id="MobiDB-lite"/>
    </source>
</evidence>
<dbReference type="SUPFAM" id="SSF46785">
    <property type="entry name" value="Winged helix' DNA-binding domain"/>
    <property type="match status" value="1"/>
</dbReference>
<sequence>MQIWLCKGSKIIVTTRNKALFSANDIEGVRCKVEPLDDEKSLELFSWNAFGQADPVDGFVEDSWRIVHHCNGLPLALGVIGSSLSGKEREIWESALQQMEVIPNFEVQKVLRISYDFLDGDYPKNLFLDIACFFNGMDVDDAVRILDGLDKGARFGIDNLIDRCLVEINSDQRLWMHQLVRDMGREIARQESPKCQRIWHHGDAFTVLKGTTDAQKLRGLTIDMHALMEDHYAEVVCTDSMVCRKRRRLNFFQQWLSDFSDGGKLQTGQTSLFPILSTDAFRKMPDVKFLQLNYTNFHGSFEHFPKNLIWLCWHRLSWRSIPNHICLEKLVVLDLSRSCLVDAWKGTPFLSKLKILDLRHSRDLIRTPDFSGLPALEKLILEDCIRLVQIHESIGDLQRLLILNLRNCTSLMELPEEMSRLNSLQELVLDGCSNLNSLNMELEHHQGSKLLQSDGIVASTSFISSLPLKLFFPSRFSTRKMLRFTLFSLPRFLETLDLSGTPIRFLPESIKDLGLLRALYLRNCKMLQALPKLPSHLDLLDVSFCNSLQKVRTLNPWTKADGCDQLVKFQDRIKLELIQKFDSHMFRIMEMVSAQIQPSRFQITVIDGIFNVVAYGFDEDEELREFYEEKEEDKWLIQNEFTDNFSFKISSPPVHRICGFNLFTRFCMMSGYSSYEKLGIEIRNNTSGQSLRRQARVLYMRFEDEVCEIQSLCHWKLGGDDPTFDNGDDVTISVVVTSAILIRTVGVQWLHEEEGKDDDIQSKDGVINAPNSSDDDDDAAHVAKVEIASRIFRNYYCAFRVEFNGGDLAWWFFAKKGLELELI</sequence>
<dbReference type="InterPro" id="IPR044974">
    <property type="entry name" value="Disease_R_plants"/>
</dbReference>
<dbReference type="InterPro" id="IPR036390">
    <property type="entry name" value="WH_DNA-bd_sf"/>
</dbReference>
<keyword evidence="5" id="KW-1185">Reference proteome</keyword>
<dbReference type="Proteomes" id="UP000006729">
    <property type="component" value="Chromosome 6"/>
</dbReference>
<dbReference type="PANTHER" id="PTHR11017:SF305">
    <property type="entry name" value="TMV RESISTANCE PROTEIN N-LIKE"/>
    <property type="match status" value="1"/>
</dbReference>
<evidence type="ECO:0000313" key="5">
    <source>
        <dbReference type="Proteomes" id="UP000006729"/>
    </source>
</evidence>
<evidence type="ECO:0000256" key="1">
    <source>
        <dbReference type="ARBA" id="ARBA00022737"/>
    </source>
</evidence>
<dbReference type="Gene3D" id="3.80.10.10">
    <property type="entry name" value="Ribonuclease Inhibitor"/>
    <property type="match status" value="2"/>
</dbReference>
<feature type="region of interest" description="Disordered" evidence="2">
    <location>
        <begin position="755"/>
        <end position="777"/>
    </location>
</feature>
<dbReference type="Gramene" id="Potri.006G269900.2.v4.1">
    <property type="protein sequence ID" value="Potri.006G269900.2.v4.1"/>
    <property type="gene ID" value="Potri.006G269900.v4.1"/>
</dbReference>
<dbReference type="InParanoid" id="A0A3N7F554"/>
<dbReference type="AlphaFoldDB" id="A0A3N7F554"/>
<dbReference type="PANTHER" id="PTHR11017">
    <property type="entry name" value="LEUCINE-RICH REPEAT-CONTAINING PROTEIN"/>
    <property type="match status" value="1"/>
</dbReference>
<dbReference type="GO" id="GO:0006952">
    <property type="term" value="P:defense response"/>
    <property type="evidence" value="ECO:0007669"/>
    <property type="project" value="InterPro"/>
</dbReference>
<dbReference type="InterPro" id="IPR027417">
    <property type="entry name" value="P-loop_NTPase"/>
</dbReference>
<accession>A0A3N7F554</accession>
<proteinExistence type="predicted"/>
<protein>
    <recommendedName>
        <fullName evidence="3">Disease resistance protein Roq1-like winged-helix domain-containing protein</fullName>
    </recommendedName>
</protein>
<keyword evidence="1" id="KW-0677">Repeat</keyword>
<evidence type="ECO:0000313" key="4">
    <source>
        <dbReference type="EMBL" id="RQO92266.1"/>
    </source>
</evidence>
<organism evidence="4 5">
    <name type="scientific">Populus trichocarpa</name>
    <name type="common">Western balsam poplar</name>
    <name type="synonym">Populus balsamifera subsp. trichocarpa</name>
    <dbReference type="NCBI Taxonomy" id="3694"/>
    <lineage>
        <taxon>Eukaryota</taxon>
        <taxon>Viridiplantae</taxon>
        <taxon>Streptophyta</taxon>
        <taxon>Embryophyta</taxon>
        <taxon>Tracheophyta</taxon>
        <taxon>Spermatophyta</taxon>
        <taxon>Magnoliopsida</taxon>
        <taxon>eudicotyledons</taxon>
        <taxon>Gunneridae</taxon>
        <taxon>Pentapetalae</taxon>
        <taxon>rosids</taxon>
        <taxon>fabids</taxon>
        <taxon>Malpighiales</taxon>
        <taxon>Salicaceae</taxon>
        <taxon>Saliceae</taxon>
        <taxon>Populus</taxon>
    </lineage>
</organism>
<dbReference type="Pfam" id="PF23282">
    <property type="entry name" value="WHD_ROQ1"/>
    <property type="match status" value="1"/>
</dbReference>
<dbReference type="InterPro" id="IPR042197">
    <property type="entry name" value="Apaf_helical"/>
</dbReference>
<evidence type="ECO:0000259" key="3">
    <source>
        <dbReference type="Pfam" id="PF23282"/>
    </source>
</evidence>
<feature type="domain" description="Disease resistance protein Roq1-like winged-helix" evidence="3">
    <location>
        <begin position="124"/>
        <end position="192"/>
    </location>
</feature>
<dbReference type="SUPFAM" id="SSF52058">
    <property type="entry name" value="L domain-like"/>
    <property type="match status" value="1"/>
</dbReference>